<comment type="caution">
    <text evidence="1">The sequence shown here is derived from an EMBL/GenBank/DDBJ whole genome shotgun (WGS) entry which is preliminary data.</text>
</comment>
<proteinExistence type="predicted"/>
<evidence type="ECO:0008006" key="4">
    <source>
        <dbReference type="Google" id="ProtNLM"/>
    </source>
</evidence>
<dbReference type="InterPro" id="IPR043502">
    <property type="entry name" value="DNA/RNA_pol_sf"/>
</dbReference>
<dbReference type="EMBL" id="CAJOBC010094321">
    <property type="protein sequence ID" value="CAF4423962.1"/>
    <property type="molecule type" value="Genomic_DNA"/>
</dbReference>
<keyword evidence="3" id="KW-1185">Reference proteome</keyword>
<dbReference type="PANTHER" id="PTHR21301">
    <property type="entry name" value="REVERSE TRANSCRIPTASE"/>
    <property type="match status" value="1"/>
</dbReference>
<sequence length="392" mass="44742">SENSVNELDLLLETSNFPGVFYDLELANNEKTLKDVVKMVVDGISRECCNSLPLGSDKTCVMRDLLWKGFAGDIVEATDKVDPYVKISEEAANTCIEIFVKLLNKPLKRILNNLPSVKRSQVKSLGPYCWLLYRALRKNKTSDIPIAYAGLALESEEMANYMKPEVKFTSFTLGYKEREHAENYKRVFEGVYKQSVLTIEGGIIKTEADKLLTLDKITLAQHCELIGIEDLPTIIKDLRKTVSGVVTNTAQFIEEIANSPIGKDEYLASLDIQELFTNIPITIAVDISKGLPMGNTLSPLIVDIHMDHYLKTHMKEINGDKKIFRNVDDILIVTKMNDQQLSEYVNKLNIIRSKIRFTYEFEHDNKISFLDTTLRKQNDNNQMKIKVRWFRC</sequence>
<gene>
    <name evidence="1" type="ORF">GPM918_LOCUS39845</name>
    <name evidence="2" type="ORF">SRO942_LOCUS40752</name>
</gene>
<evidence type="ECO:0000313" key="3">
    <source>
        <dbReference type="Proteomes" id="UP000663829"/>
    </source>
</evidence>
<dbReference type="PANTHER" id="PTHR21301:SF10">
    <property type="entry name" value="REVERSE TRANSCRIPTASE DOMAIN-CONTAINING PROTEIN"/>
    <property type="match status" value="1"/>
</dbReference>
<dbReference type="CDD" id="cd00304">
    <property type="entry name" value="RT_like"/>
    <property type="match status" value="1"/>
</dbReference>
<dbReference type="AlphaFoldDB" id="A0A815XV46"/>
<evidence type="ECO:0000313" key="1">
    <source>
        <dbReference type="EMBL" id="CAF1562405.1"/>
    </source>
</evidence>
<name>A0A815XV46_9BILA</name>
<reference evidence="1" key="1">
    <citation type="submission" date="2021-02" db="EMBL/GenBank/DDBJ databases">
        <authorList>
            <person name="Nowell W R."/>
        </authorList>
    </citation>
    <scope>NUCLEOTIDE SEQUENCE</scope>
</reference>
<accession>A0A815XV46</accession>
<dbReference type="Proteomes" id="UP000663829">
    <property type="component" value="Unassembled WGS sequence"/>
</dbReference>
<feature type="non-terminal residue" evidence="1">
    <location>
        <position position="392"/>
    </location>
</feature>
<dbReference type="SUPFAM" id="SSF56672">
    <property type="entry name" value="DNA/RNA polymerases"/>
    <property type="match status" value="1"/>
</dbReference>
<dbReference type="Proteomes" id="UP000681722">
    <property type="component" value="Unassembled WGS sequence"/>
</dbReference>
<dbReference type="EMBL" id="CAJNOQ010028555">
    <property type="protein sequence ID" value="CAF1562405.1"/>
    <property type="molecule type" value="Genomic_DNA"/>
</dbReference>
<evidence type="ECO:0000313" key="2">
    <source>
        <dbReference type="EMBL" id="CAF4423962.1"/>
    </source>
</evidence>
<organism evidence="1 3">
    <name type="scientific">Didymodactylos carnosus</name>
    <dbReference type="NCBI Taxonomy" id="1234261"/>
    <lineage>
        <taxon>Eukaryota</taxon>
        <taxon>Metazoa</taxon>
        <taxon>Spiralia</taxon>
        <taxon>Gnathifera</taxon>
        <taxon>Rotifera</taxon>
        <taxon>Eurotatoria</taxon>
        <taxon>Bdelloidea</taxon>
        <taxon>Philodinida</taxon>
        <taxon>Philodinidae</taxon>
        <taxon>Didymodactylos</taxon>
    </lineage>
</organism>
<protein>
    <recommendedName>
        <fullName evidence="4">Reverse transcriptase domain-containing protein</fullName>
    </recommendedName>
</protein>